<organism evidence="2 3">
    <name type="scientific">Afipia felis</name>
    <name type="common">Cat scratch disease bacillus</name>
    <dbReference type="NCBI Taxonomy" id="1035"/>
    <lineage>
        <taxon>Bacteria</taxon>
        <taxon>Pseudomonadati</taxon>
        <taxon>Pseudomonadota</taxon>
        <taxon>Alphaproteobacteria</taxon>
        <taxon>Hyphomicrobiales</taxon>
        <taxon>Nitrobacteraceae</taxon>
        <taxon>Afipia</taxon>
    </lineage>
</organism>
<evidence type="ECO:0000256" key="1">
    <source>
        <dbReference type="SAM" id="SignalP"/>
    </source>
</evidence>
<dbReference type="AlphaFoldDB" id="A0A380WB80"/>
<reference evidence="2 3" key="1">
    <citation type="submission" date="2018-06" db="EMBL/GenBank/DDBJ databases">
        <authorList>
            <consortium name="Pathogen Informatics"/>
            <person name="Doyle S."/>
        </authorList>
    </citation>
    <scope>NUCLEOTIDE SEQUENCE [LARGE SCALE GENOMIC DNA]</scope>
    <source>
        <strain evidence="2 3">NCTC12722</strain>
    </source>
</reference>
<accession>A0A380WB80</accession>
<feature type="signal peptide" evidence="1">
    <location>
        <begin position="1"/>
        <end position="21"/>
    </location>
</feature>
<evidence type="ECO:0000313" key="3">
    <source>
        <dbReference type="Proteomes" id="UP000254343"/>
    </source>
</evidence>
<dbReference type="OrthoDB" id="9150143at2"/>
<sequence length="100" mass="10616">MRLSSAAALFAVFLTTSPAFADSRVFIVANQPDGYGIDECLANGASCGASAARMYCESHQFARASSYHRIENDEVTGAIPASARSPAPHGDRYVAITCQR</sequence>
<proteinExistence type="predicted"/>
<dbReference type="EMBL" id="UIGB01000001">
    <property type="protein sequence ID" value="SUU85387.1"/>
    <property type="molecule type" value="Genomic_DNA"/>
</dbReference>
<dbReference type="Proteomes" id="UP000254343">
    <property type="component" value="Unassembled WGS sequence"/>
</dbReference>
<gene>
    <name evidence="2" type="ORF">NCTC12722_02599</name>
</gene>
<keyword evidence="1" id="KW-0732">Signal</keyword>
<protein>
    <submittedName>
        <fullName evidence="2">Uncharacterized protein</fullName>
    </submittedName>
</protein>
<feature type="chain" id="PRO_5016921744" evidence="1">
    <location>
        <begin position="22"/>
        <end position="100"/>
    </location>
</feature>
<evidence type="ECO:0000313" key="2">
    <source>
        <dbReference type="EMBL" id="SUU85387.1"/>
    </source>
</evidence>
<name>A0A380WB80_AFIFE</name>
<dbReference type="RefSeq" id="WP_002716212.1">
    <property type="nucleotide sequence ID" value="NZ_UFSI01000001.1"/>
</dbReference>